<reference evidence="12 13" key="1">
    <citation type="journal article" date="2011" name="Biochem. Biophys. Res. Commun.">
        <title>Increased number of Arginine-based salt bridges contributes to the thermotolerance of thermotolerant acetic acid bacteria, Acetobacter tropicalis SKU1100.</title>
        <authorList>
            <person name="Matsutani M."/>
            <person name="Hirakawa H."/>
            <person name="Nishikura M."/>
            <person name="Soemphol W."/>
            <person name="Ali I.A.I."/>
            <person name="Yakushi T."/>
            <person name="Matsushita K."/>
        </authorList>
    </citation>
    <scope>NUCLEOTIDE SEQUENCE [LARGE SCALE GENOMIC DNA]</scope>
    <source>
        <strain evidence="12 13">NBRC 101654</strain>
    </source>
</reference>
<keyword evidence="8" id="KW-0057">Aromatic amino acid biosynthesis</keyword>
<comment type="catalytic activity">
    <reaction evidence="9">
        <text>prephenate + NAD(+) = 3-(4-hydroxyphenyl)pyruvate + CO2 + NADH</text>
        <dbReference type="Rhea" id="RHEA:13869"/>
        <dbReference type="ChEBI" id="CHEBI:16526"/>
        <dbReference type="ChEBI" id="CHEBI:29934"/>
        <dbReference type="ChEBI" id="CHEBI:36242"/>
        <dbReference type="ChEBI" id="CHEBI:57540"/>
        <dbReference type="ChEBI" id="CHEBI:57945"/>
        <dbReference type="EC" id="1.3.1.12"/>
    </reaction>
</comment>
<sequence>MTGVADAGLSMPDNQSRPGASAVPLPPVFETLVVVGPGLIGSSVLRRAREFGGLARRVIAVDVSPEVRARVTELGIADEVMADAAEAAAQADCVMLCVPVGAMGPVAAQVLPAMRPGAILTEVGSTKVSVIEAITPYLRPDVPYVPAHPMAGTEFSGPDAGFATLFEKRWCLLTPLDNTPVEAVDAIRTLWERCGARLREMTPAHHDRVCAIVSHLPHLLAFTICGTADDLADETRSEVLDFAASGFRDFTRIAASDPIMWRDIFQLNRDALLEMLARFMEDAQAMARAIRWGDEAYIVDRIERGRKIRKSLIENEQA</sequence>
<dbReference type="InterPro" id="IPR036291">
    <property type="entry name" value="NAD(P)-bd_dom_sf"/>
</dbReference>
<dbReference type="GO" id="GO:0070403">
    <property type="term" value="F:NAD+ binding"/>
    <property type="evidence" value="ECO:0007669"/>
    <property type="project" value="InterPro"/>
</dbReference>
<evidence type="ECO:0000256" key="9">
    <source>
        <dbReference type="ARBA" id="ARBA00049260"/>
    </source>
</evidence>
<dbReference type="PROSITE" id="PS51176">
    <property type="entry name" value="PDH_ADH"/>
    <property type="match status" value="1"/>
</dbReference>
<feature type="domain" description="Prephenate/arogenate dehydrogenase" evidence="11">
    <location>
        <begin position="30"/>
        <end position="318"/>
    </location>
</feature>
<accession>F7VCT6</accession>
<organism evidence="12 13">
    <name type="scientific">Acetobacter tropicalis NBRC 101654</name>
    <dbReference type="NCBI Taxonomy" id="749388"/>
    <lineage>
        <taxon>Bacteria</taxon>
        <taxon>Pseudomonadati</taxon>
        <taxon>Pseudomonadota</taxon>
        <taxon>Alphaproteobacteria</taxon>
        <taxon>Acetobacterales</taxon>
        <taxon>Acetobacteraceae</taxon>
        <taxon>Acetobacter</taxon>
    </lineage>
</organism>
<dbReference type="PANTHER" id="PTHR21363">
    <property type="entry name" value="PREPHENATE DEHYDROGENASE"/>
    <property type="match status" value="1"/>
</dbReference>
<gene>
    <name evidence="12" type="ORF">ATPR_1185</name>
</gene>
<dbReference type="FunFam" id="1.10.3660.10:FF:000003">
    <property type="entry name" value="Prephenate dehydrogenase"/>
    <property type="match status" value="1"/>
</dbReference>
<evidence type="ECO:0000256" key="3">
    <source>
        <dbReference type="ARBA" id="ARBA00012068"/>
    </source>
</evidence>
<dbReference type="Gene3D" id="3.40.50.720">
    <property type="entry name" value="NAD(P)-binding Rossmann-like Domain"/>
    <property type="match status" value="1"/>
</dbReference>
<dbReference type="Pfam" id="PF02153">
    <property type="entry name" value="PDH_N"/>
    <property type="match status" value="1"/>
</dbReference>
<dbReference type="FunFam" id="3.40.50.720:FF:000208">
    <property type="entry name" value="Prephenate dehydrogenase"/>
    <property type="match status" value="1"/>
</dbReference>
<comment type="pathway">
    <text evidence="1">Amino-acid biosynthesis; L-tyrosine biosynthesis; (4-hydroxyphenyl)pyruvate from prephenate (NAD(+) route): step 1/1.</text>
</comment>
<evidence type="ECO:0000313" key="12">
    <source>
        <dbReference type="EMBL" id="GAA08181.1"/>
    </source>
</evidence>
<keyword evidence="6" id="KW-0560">Oxidoreductase</keyword>
<proteinExistence type="inferred from homology"/>
<dbReference type="InterPro" id="IPR046825">
    <property type="entry name" value="PDH_C"/>
</dbReference>
<comment type="similarity">
    <text evidence="2">Belongs to the prephenate/arogenate dehydrogenase family.</text>
</comment>
<dbReference type="AlphaFoldDB" id="F7VCT6"/>
<keyword evidence="4" id="KW-0827">Tyrosine biosynthesis</keyword>
<dbReference type="SUPFAM" id="SSF51735">
    <property type="entry name" value="NAD(P)-binding Rossmann-fold domains"/>
    <property type="match status" value="1"/>
</dbReference>
<evidence type="ECO:0000256" key="4">
    <source>
        <dbReference type="ARBA" id="ARBA00022498"/>
    </source>
</evidence>
<protein>
    <recommendedName>
        <fullName evidence="3">prephenate dehydrogenase</fullName>
        <ecNumber evidence="3">1.3.1.12</ecNumber>
    </recommendedName>
</protein>
<comment type="caution">
    <text evidence="12">The sequence shown here is derived from an EMBL/GenBank/DDBJ whole genome shotgun (WGS) entry which is preliminary data.</text>
</comment>
<feature type="region of interest" description="Disordered" evidence="10">
    <location>
        <begin position="1"/>
        <end position="20"/>
    </location>
</feature>
<dbReference type="EMBL" id="BABS01000025">
    <property type="protein sequence ID" value="GAA08181.1"/>
    <property type="molecule type" value="Genomic_DNA"/>
</dbReference>
<dbReference type="InterPro" id="IPR046826">
    <property type="entry name" value="PDH_N"/>
</dbReference>
<dbReference type="EC" id="1.3.1.12" evidence="3"/>
<dbReference type="GO" id="GO:0006571">
    <property type="term" value="P:tyrosine biosynthetic process"/>
    <property type="evidence" value="ECO:0007669"/>
    <property type="project" value="UniProtKB-KW"/>
</dbReference>
<evidence type="ECO:0000256" key="10">
    <source>
        <dbReference type="SAM" id="MobiDB-lite"/>
    </source>
</evidence>
<evidence type="ECO:0000256" key="2">
    <source>
        <dbReference type="ARBA" id="ARBA00007964"/>
    </source>
</evidence>
<dbReference type="PANTHER" id="PTHR21363:SF0">
    <property type="entry name" value="PREPHENATE DEHYDROGENASE [NADP(+)]"/>
    <property type="match status" value="1"/>
</dbReference>
<dbReference type="SUPFAM" id="SSF48179">
    <property type="entry name" value="6-phosphogluconate dehydrogenase C-terminal domain-like"/>
    <property type="match status" value="1"/>
</dbReference>
<evidence type="ECO:0000256" key="6">
    <source>
        <dbReference type="ARBA" id="ARBA00023002"/>
    </source>
</evidence>
<dbReference type="Pfam" id="PF20463">
    <property type="entry name" value="PDH_C"/>
    <property type="match status" value="1"/>
</dbReference>
<keyword evidence="5" id="KW-0028">Amino-acid biosynthesis</keyword>
<evidence type="ECO:0000259" key="11">
    <source>
        <dbReference type="PROSITE" id="PS51176"/>
    </source>
</evidence>
<dbReference type="InterPro" id="IPR008927">
    <property type="entry name" value="6-PGluconate_DH-like_C_sf"/>
</dbReference>
<evidence type="ECO:0000256" key="7">
    <source>
        <dbReference type="ARBA" id="ARBA00023027"/>
    </source>
</evidence>
<dbReference type="GO" id="GO:0004665">
    <property type="term" value="F:prephenate dehydrogenase (NADP+) activity"/>
    <property type="evidence" value="ECO:0007669"/>
    <property type="project" value="InterPro"/>
</dbReference>
<dbReference type="Proteomes" id="UP000004319">
    <property type="component" value="Unassembled WGS sequence"/>
</dbReference>
<dbReference type="Gene3D" id="1.10.3660.10">
    <property type="entry name" value="6-phosphogluconate dehydrogenase C-terminal like domain"/>
    <property type="match status" value="1"/>
</dbReference>
<name>F7VCT6_9PROT</name>
<dbReference type="InterPro" id="IPR003099">
    <property type="entry name" value="Prephen_DH"/>
</dbReference>
<dbReference type="InterPro" id="IPR050812">
    <property type="entry name" value="Preph/Arog_dehydrog"/>
</dbReference>
<evidence type="ECO:0000256" key="8">
    <source>
        <dbReference type="ARBA" id="ARBA00023141"/>
    </source>
</evidence>
<evidence type="ECO:0000256" key="5">
    <source>
        <dbReference type="ARBA" id="ARBA00022605"/>
    </source>
</evidence>
<evidence type="ECO:0000313" key="13">
    <source>
        <dbReference type="Proteomes" id="UP000004319"/>
    </source>
</evidence>
<evidence type="ECO:0000256" key="1">
    <source>
        <dbReference type="ARBA" id="ARBA00005067"/>
    </source>
</evidence>
<dbReference type="GO" id="GO:0008977">
    <property type="term" value="F:prephenate dehydrogenase (NAD+) activity"/>
    <property type="evidence" value="ECO:0007669"/>
    <property type="project" value="UniProtKB-EC"/>
</dbReference>
<keyword evidence="7" id="KW-0520">NAD</keyword>